<dbReference type="SUPFAM" id="SSF55383">
    <property type="entry name" value="Copper amine oxidase, domain N"/>
    <property type="match status" value="1"/>
</dbReference>
<evidence type="ECO:0000313" key="6">
    <source>
        <dbReference type="Proteomes" id="UP001519306"/>
    </source>
</evidence>
<dbReference type="InterPro" id="IPR036582">
    <property type="entry name" value="Mao_N_sf"/>
</dbReference>
<sequence length="423" mass="48009">MKKLFCFFSILLMFLSSNVYAESFKVKIDNKDVNVSKVVVEINEKELNTKFDSYTLSGRTFVPIREITESLGAKVDWDNKTRSATVSMENKQVKLQIDSDIVYVDGKKTNIEENSIPKFAVYLNPKREVKTMVPLRFLSETFGYEVKWDQETYTASIYTEDYKKDEKEKVVTTSSTTTEIVNNSNNRFESKFEKEESKSINNSNEEEFKSAGIDFKEEKKEEKKRNITKKIKSDGPVTIVIDPGHGGKDPGAIGADKTKEKDLTLEISTKLYDKLLDDGIDTHITRSKDEFVELLDRAGMANDLNAEIFLSIHINSAESSTPNGIEVFYPNEEVVQIKTVEQKHLANCLQNALIKETNATSRGVKNGSRLIVLKKTKGVSALAELGFISNSNDVYNLNDEEYQEKLVQGLYNGLKDYIDNYVE</sequence>
<keyword evidence="6" id="KW-1185">Reference proteome</keyword>
<comment type="caution">
    <text evidence="5">The sequence shown here is derived from an EMBL/GenBank/DDBJ whole genome shotgun (WGS) entry which is preliminary data.</text>
</comment>
<feature type="region of interest" description="Disordered" evidence="2">
    <location>
        <begin position="236"/>
        <end position="255"/>
    </location>
</feature>
<dbReference type="Gene3D" id="3.30.457.10">
    <property type="entry name" value="Copper amine oxidase-like, N-terminal domain"/>
    <property type="match status" value="1"/>
</dbReference>
<feature type="domain" description="MurNAc-LAA" evidence="4">
    <location>
        <begin position="298"/>
        <end position="415"/>
    </location>
</feature>
<dbReference type="CDD" id="cd02696">
    <property type="entry name" value="MurNAc-LAA"/>
    <property type="match status" value="1"/>
</dbReference>
<dbReference type="EMBL" id="JAGGLJ010000005">
    <property type="protein sequence ID" value="MBP2025162.1"/>
    <property type="molecule type" value="Genomic_DNA"/>
</dbReference>
<name>A0ABS4KBK9_9FIRM</name>
<dbReference type="Proteomes" id="UP001519306">
    <property type="component" value="Unassembled WGS sequence"/>
</dbReference>
<evidence type="ECO:0000256" key="1">
    <source>
        <dbReference type="ARBA" id="ARBA00022801"/>
    </source>
</evidence>
<accession>A0ABS4KBK9</accession>
<protein>
    <submittedName>
        <fullName evidence="5">N-acetylmuramoyl-L-alanine amidase</fullName>
        <ecNumber evidence="5">3.5.1.28</ecNumber>
    </submittedName>
</protein>
<dbReference type="Gene3D" id="3.40.630.40">
    <property type="entry name" value="Zn-dependent exopeptidases"/>
    <property type="match status" value="1"/>
</dbReference>
<reference evidence="5 6" key="1">
    <citation type="submission" date="2021-03" db="EMBL/GenBank/DDBJ databases">
        <title>Genomic Encyclopedia of Type Strains, Phase IV (KMG-IV): sequencing the most valuable type-strain genomes for metagenomic binning, comparative biology and taxonomic classification.</title>
        <authorList>
            <person name="Goeker M."/>
        </authorList>
    </citation>
    <scope>NUCLEOTIDE SEQUENCE [LARGE SCALE GENOMIC DNA]</scope>
    <source>
        <strain evidence="5 6">DSM 27563</strain>
    </source>
</reference>
<dbReference type="InterPro" id="IPR012854">
    <property type="entry name" value="Cu_amine_oxidase-like_N"/>
</dbReference>
<evidence type="ECO:0000313" key="5">
    <source>
        <dbReference type="EMBL" id="MBP2025162.1"/>
    </source>
</evidence>
<proteinExistence type="predicted"/>
<organism evidence="5 6">
    <name type="scientific">Peptoniphilus stercorisuis</name>
    <dbReference type="NCBI Taxonomy" id="1436965"/>
    <lineage>
        <taxon>Bacteria</taxon>
        <taxon>Bacillati</taxon>
        <taxon>Bacillota</taxon>
        <taxon>Tissierellia</taxon>
        <taxon>Tissierellales</taxon>
        <taxon>Peptoniphilaceae</taxon>
        <taxon>Peptoniphilus</taxon>
    </lineage>
</organism>
<dbReference type="SMART" id="SM00646">
    <property type="entry name" value="Ami_3"/>
    <property type="match status" value="1"/>
</dbReference>
<evidence type="ECO:0000256" key="2">
    <source>
        <dbReference type="SAM" id="MobiDB-lite"/>
    </source>
</evidence>
<evidence type="ECO:0000256" key="3">
    <source>
        <dbReference type="SAM" id="SignalP"/>
    </source>
</evidence>
<dbReference type="RefSeq" id="WP_210060459.1">
    <property type="nucleotide sequence ID" value="NZ_JAGGLJ010000005.1"/>
</dbReference>
<dbReference type="PANTHER" id="PTHR30404">
    <property type="entry name" value="N-ACETYLMURAMOYL-L-ALANINE AMIDASE"/>
    <property type="match status" value="1"/>
</dbReference>
<dbReference type="Pfam" id="PF01520">
    <property type="entry name" value="Amidase_3"/>
    <property type="match status" value="1"/>
</dbReference>
<dbReference type="SUPFAM" id="SSF53187">
    <property type="entry name" value="Zn-dependent exopeptidases"/>
    <property type="match status" value="1"/>
</dbReference>
<dbReference type="InterPro" id="IPR002508">
    <property type="entry name" value="MurNAc-LAA_cat"/>
</dbReference>
<dbReference type="InterPro" id="IPR050695">
    <property type="entry name" value="N-acetylmuramoyl_amidase_3"/>
</dbReference>
<gene>
    <name evidence="5" type="ORF">J2Z71_000687</name>
</gene>
<keyword evidence="3" id="KW-0732">Signal</keyword>
<dbReference type="PANTHER" id="PTHR30404:SF0">
    <property type="entry name" value="N-ACETYLMURAMOYL-L-ALANINE AMIDASE AMIC"/>
    <property type="match status" value="1"/>
</dbReference>
<dbReference type="Pfam" id="PF07833">
    <property type="entry name" value="Cu_amine_oxidN1"/>
    <property type="match status" value="1"/>
</dbReference>
<dbReference type="EC" id="3.5.1.28" evidence="5"/>
<keyword evidence="1 5" id="KW-0378">Hydrolase</keyword>
<feature type="signal peptide" evidence="3">
    <location>
        <begin position="1"/>
        <end position="21"/>
    </location>
</feature>
<evidence type="ECO:0000259" key="4">
    <source>
        <dbReference type="SMART" id="SM00646"/>
    </source>
</evidence>
<feature type="chain" id="PRO_5046464579" evidence="3">
    <location>
        <begin position="22"/>
        <end position="423"/>
    </location>
</feature>
<dbReference type="GO" id="GO:0008745">
    <property type="term" value="F:N-acetylmuramoyl-L-alanine amidase activity"/>
    <property type="evidence" value="ECO:0007669"/>
    <property type="project" value="UniProtKB-EC"/>
</dbReference>